<proteinExistence type="predicted"/>
<dbReference type="InterPro" id="IPR007278">
    <property type="entry name" value="DUF397"/>
</dbReference>
<evidence type="ECO:0000313" key="2">
    <source>
        <dbReference type="EMBL" id="QFQ98528.1"/>
    </source>
</evidence>
<reference evidence="2 3" key="1">
    <citation type="submission" date="2019-10" db="EMBL/GenBank/DDBJ databases">
        <title>Streptomyces sp. strain GY16 isolated from leaves of Broussonetia papyrifera.</title>
        <authorList>
            <person name="Mo P."/>
        </authorList>
    </citation>
    <scope>NUCLEOTIDE SEQUENCE [LARGE SCALE GENOMIC DNA]</scope>
    <source>
        <strain evidence="2 3">GY16</strain>
    </source>
</reference>
<keyword evidence="3" id="KW-1185">Reference proteome</keyword>
<dbReference type="AlphaFoldDB" id="A0A5P8K6V5"/>
<dbReference type="KEGG" id="sphv:F9278_22765"/>
<protein>
    <submittedName>
        <fullName evidence="2">DUF397 domain-containing protein</fullName>
    </submittedName>
</protein>
<dbReference type="Pfam" id="PF04149">
    <property type="entry name" value="DUF397"/>
    <property type="match status" value="1"/>
</dbReference>
<name>A0A5P8K6V5_9ACTN</name>
<dbReference type="EMBL" id="CP045096">
    <property type="protein sequence ID" value="QFQ98528.1"/>
    <property type="molecule type" value="Genomic_DNA"/>
</dbReference>
<feature type="domain" description="DUF397" evidence="1">
    <location>
        <begin position="19"/>
        <end position="75"/>
    </location>
</feature>
<gene>
    <name evidence="2" type="ORF">F9278_22765</name>
</gene>
<dbReference type="Proteomes" id="UP000327294">
    <property type="component" value="Chromosome"/>
</dbReference>
<organism evidence="2 3">
    <name type="scientific">Streptomyces phaeolivaceus</name>
    <dbReference type="NCBI Taxonomy" id="2653200"/>
    <lineage>
        <taxon>Bacteria</taxon>
        <taxon>Bacillati</taxon>
        <taxon>Actinomycetota</taxon>
        <taxon>Actinomycetes</taxon>
        <taxon>Kitasatosporales</taxon>
        <taxon>Streptomycetaceae</taxon>
        <taxon>Streptomyces</taxon>
    </lineage>
</organism>
<evidence type="ECO:0000313" key="3">
    <source>
        <dbReference type="Proteomes" id="UP000327294"/>
    </source>
</evidence>
<accession>A0A5P8K6V5</accession>
<evidence type="ECO:0000259" key="1">
    <source>
        <dbReference type="Pfam" id="PF04149"/>
    </source>
</evidence>
<sequence>MGTDMSTHPDALEPAETRAWFKSSYSEDNGGNCLEVAADLIPTHNLIALRDSKNPTGPTLTLSPDAFTTFVDSVKA</sequence>